<keyword evidence="1" id="KW-1133">Transmembrane helix</keyword>
<keyword evidence="1" id="KW-0812">Transmembrane</keyword>
<name>A0AA45R5B6_9PSEU</name>
<accession>A0AA45R5B6</accession>
<keyword evidence="1" id="KW-0472">Membrane</keyword>
<organism evidence="2 3">
    <name type="scientific">Actinosynnema pretiosum subsp. pretiosum</name>
    <dbReference type="NCBI Taxonomy" id="103721"/>
    <lineage>
        <taxon>Bacteria</taxon>
        <taxon>Bacillati</taxon>
        <taxon>Actinomycetota</taxon>
        <taxon>Actinomycetes</taxon>
        <taxon>Pseudonocardiales</taxon>
        <taxon>Pseudonocardiaceae</taxon>
        <taxon>Actinosynnema</taxon>
    </lineage>
</organism>
<reference evidence="2" key="1">
    <citation type="submission" date="2021-04" db="EMBL/GenBank/DDBJ databases">
        <title>Genomic sequence of Actinosynnema pretiosum subsp. pretiosum ATCC 31280 (C-14919).</title>
        <authorList>
            <person name="Bai L."/>
            <person name="Wang X."/>
            <person name="Xiao Y."/>
        </authorList>
    </citation>
    <scope>NUCLEOTIDE SEQUENCE</scope>
    <source>
        <strain evidence="2">ATCC 31280</strain>
    </source>
</reference>
<gene>
    <name evidence="2" type="ORF">KCV87_06055</name>
</gene>
<dbReference type="AlphaFoldDB" id="A0AA45R5B6"/>
<dbReference type="EMBL" id="CP073249">
    <property type="protein sequence ID" value="QUF05659.1"/>
    <property type="molecule type" value="Genomic_DNA"/>
</dbReference>
<feature type="transmembrane region" description="Helical" evidence="1">
    <location>
        <begin position="53"/>
        <end position="74"/>
    </location>
</feature>
<sequence length="188" mass="19283">MPERTTAVRALHDIGLAAWFGGSLAEAVTAADPALGADPDPAVPGLNAGWGSWAPVCAVAIGAHLLGGVMLLPVNRDRAAGRRGVAAQTIGKFVLTGAALAVTGYSRSLGRKLTAVGNGAVVEGVVPARSAPGETGRLRRQLDTCQWLIPLLTGGICALAALVDEQQRPAGRLNGMFGKPARWLHATR</sequence>
<proteinExistence type="predicted"/>
<protein>
    <recommendedName>
        <fullName evidence="4">ABC-type Mn/Zn transport systems, ATPase component</fullName>
    </recommendedName>
</protein>
<evidence type="ECO:0000313" key="3">
    <source>
        <dbReference type="Proteomes" id="UP000677152"/>
    </source>
</evidence>
<evidence type="ECO:0008006" key="4">
    <source>
        <dbReference type="Google" id="ProtNLM"/>
    </source>
</evidence>
<evidence type="ECO:0000313" key="2">
    <source>
        <dbReference type="EMBL" id="QUF05659.1"/>
    </source>
</evidence>
<evidence type="ECO:0000256" key="1">
    <source>
        <dbReference type="SAM" id="Phobius"/>
    </source>
</evidence>
<dbReference type="Proteomes" id="UP000677152">
    <property type="component" value="Chromosome"/>
</dbReference>